<dbReference type="InterPro" id="IPR022801">
    <property type="entry name" value="Ribosomal_uS4"/>
</dbReference>
<dbReference type="Gene3D" id="3.10.290.10">
    <property type="entry name" value="RNA-binding S4 domain"/>
    <property type="match status" value="1"/>
</dbReference>
<evidence type="ECO:0000256" key="6">
    <source>
        <dbReference type="PROSITE-ProRule" id="PRU00182"/>
    </source>
</evidence>
<dbReference type="PANTHER" id="PTHR11831:SF4">
    <property type="entry name" value="SMALL RIBOSOMAL SUBUNIT PROTEIN US4M"/>
    <property type="match status" value="1"/>
</dbReference>
<dbReference type="InterPro" id="IPR018079">
    <property type="entry name" value="Ribosomal_uS4_CS"/>
</dbReference>
<evidence type="ECO:0000313" key="8">
    <source>
        <dbReference type="EMBL" id="AJF22865.1"/>
    </source>
</evidence>
<dbReference type="AlphaFoldDB" id="A0A0B5GSD7"/>
<dbReference type="InterPro" id="IPR002942">
    <property type="entry name" value="S4_RNA-bd"/>
</dbReference>
<evidence type="ECO:0000256" key="1">
    <source>
        <dbReference type="ARBA" id="ARBA00007465"/>
    </source>
</evidence>
<evidence type="ECO:0000259" key="7">
    <source>
        <dbReference type="SMART" id="SM00363"/>
    </source>
</evidence>
<dbReference type="GO" id="GO:0003735">
    <property type="term" value="F:structural constituent of ribosome"/>
    <property type="evidence" value="ECO:0007669"/>
    <property type="project" value="TreeGrafter"/>
</dbReference>
<evidence type="ECO:0000256" key="4">
    <source>
        <dbReference type="ARBA" id="ARBA00022980"/>
    </source>
</evidence>
<dbReference type="InterPro" id="IPR036986">
    <property type="entry name" value="S4_RNA-bd_sf"/>
</dbReference>
<evidence type="ECO:0000256" key="5">
    <source>
        <dbReference type="ARBA" id="ARBA00023274"/>
    </source>
</evidence>
<dbReference type="GO" id="GO:0042274">
    <property type="term" value="P:ribosomal small subunit biogenesis"/>
    <property type="evidence" value="ECO:0007669"/>
    <property type="project" value="TreeGrafter"/>
</dbReference>
<dbReference type="SUPFAM" id="SSF55174">
    <property type="entry name" value="Alpha-L RNA-binding motif"/>
    <property type="match status" value="1"/>
</dbReference>
<dbReference type="GO" id="GO:0019843">
    <property type="term" value="F:rRNA binding"/>
    <property type="evidence" value="ECO:0007669"/>
    <property type="project" value="UniProtKB-KW"/>
</dbReference>
<dbReference type="PROSITE" id="PS00632">
    <property type="entry name" value="RIBOSOMAL_S4"/>
    <property type="match status" value="1"/>
</dbReference>
<comment type="similarity">
    <text evidence="1">Belongs to the universal ribosomal protein uS4 family.</text>
</comment>
<keyword evidence="3 6" id="KW-0694">RNA-binding</keyword>
<keyword evidence="5" id="KW-0687">Ribonucleoprotein</keyword>
<protein>
    <submittedName>
        <fullName evidence="8">Ribosomal protein S4</fullName>
    </submittedName>
</protein>
<evidence type="ECO:0000256" key="2">
    <source>
        <dbReference type="ARBA" id="ARBA00022730"/>
    </source>
</evidence>
<proteinExistence type="inferred from homology"/>
<feature type="domain" description="RNA-binding S4" evidence="7">
    <location>
        <begin position="100"/>
        <end position="162"/>
    </location>
</feature>
<dbReference type="RefSeq" id="YP_009118112.1">
    <property type="nucleotide sequence ID" value="NC_026311.1"/>
</dbReference>
<sequence length="214" mass="25517">MTKRLIQKFRISRQIGEDLWGTFKKINYKQRSGQHGKKRVSIKEKNYIFQEDKKFKIKNLSKKLILLKLRKYYINISKKQFNSFSKKLNSKESLTQLLEKRIDTIIYRLNFASSFMEARQLINHGHVLINGRSITKTSYITNIGDKIEIIKNYYPLLKKSIIKRIKKKSIHINCPNYLEVNYNVFCAVLVKQPEIDSIPYPTIKNNEFINNYKF</sequence>
<dbReference type="Gene3D" id="1.10.1050.10">
    <property type="entry name" value="Ribosomal Protein S4 Delta 41, Chain A, domain 1"/>
    <property type="match status" value="1"/>
</dbReference>
<accession>A0A0B5GSD7</accession>
<keyword evidence="8" id="KW-0496">Mitochondrion</keyword>
<dbReference type="PROSITE" id="PS50889">
    <property type="entry name" value="S4"/>
    <property type="match status" value="1"/>
</dbReference>
<name>A0A0B5GSD7_MALCL</name>
<dbReference type="GO" id="GO:0015935">
    <property type="term" value="C:small ribosomal subunit"/>
    <property type="evidence" value="ECO:0007669"/>
    <property type="project" value="TreeGrafter"/>
</dbReference>
<dbReference type="Pfam" id="PF01479">
    <property type="entry name" value="S4"/>
    <property type="match status" value="1"/>
</dbReference>
<reference evidence="8" key="1">
    <citation type="journal article" date="2014" name="Nucleic Acids Res.">
        <title>Widespread occurrence of organelle genome-encoded 5S rRNAs including permuted molecules.</title>
        <authorList>
            <person name="Valach M."/>
            <person name="Burger G."/>
            <person name="Gray M.W."/>
            <person name="Lang B.F."/>
        </authorList>
    </citation>
    <scope>NUCLEOTIDE SEQUENCE</scope>
    <source>
        <strain evidence="8">ATCC 50740</strain>
    </source>
</reference>
<keyword evidence="2 6" id="KW-0699">rRNA-binding</keyword>
<geneLocation type="mitochondrion" evidence="8"/>
<organism evidence="8">
    <name type="scientific">Malawimonas californiana</name>
    <name type="common">Flagellated protozoan</name>
    <dbReference type="NCBI Taxonomy" id="221722"/>
    <lineage>
        <taxon>Eukaryota</taxon>
        <taxon>Malawimonadida</taxon>
        <taxon>Malawimonadidae</taxon>
        <taxon>Malawimonas</taxon>
    </lineage>
</organism>
<dbReference type="CDD" id="cd00165">
    <property type="entry name" value="S4"/>
    <property type="match status" value="1"/>
</dbReference>
<gene>
    <name evidence="8" type="primary">rps4</name>
</gene>
<dbReference type="SMART" id="SM00363">
    <property type="entry name" value="S4"/>
    <property type="match status" value="1"/>
</dbReference>
<evidence type="ECO:0000256" key="3">
    <source>
        <dbReference type="ARBA" id="ARBA00022884"/>
    </source>
</evidence>
<dbReference type="EMBL" id="KP165387">
    <property type="protein sequence ID" value="AJF22865.1"/>
    <property type="molecule type" value="Genomic_DNA"/>
</dbReference>
<dbReference type="GeneID" id="22976030"/>
<dbReference type="PANTHER" id="PTHR11831">
    <property type="entry name" value="30S 40S RIBOSOMAL PROTEIN"/>
    <property type="match status" value="1"/>
</dbReference>
<keyword evidence="4 8" id="KW-0689">Ribosomal protein</keyword>